<sequence>MNGDRDSVEPDPEPGDVYGSRDWSEDGIFAVIDQEFRKDILPHCYGDEWLALSMKKVDGMTTPRPDRCYGLEPDWIPGPKGVQLNAELQILAEACPHISYPFFLIEGKSNNGSKIDAQNQARRGGAGLVNAARQLLAKIGELPVIDDGVDDRNFVFSATVYPGGMGIWVHWAELEDGLPLFHMNLLKSIALDDPQQIPESRRVVNNIMCWGWDLKARRLTELNKKMYAWQVRETARIAGGKSSEGSREE</sequence>
<proteinExistence type="predicted"/>
<dbReference type="EMBL" id="JBHFEH010000004">
    <property type="protein sequence ID" value="KAL2057515.1"/>
    <property type="molecule type" value="Genomic_DNA"/>
</dbReference>
<feature type="region of interest" description="Disordered" evidence="1">
    <location>
        <begin position="1"/>
        <end position="21"/>
    </location>
</feature>
<keyword evidence="4" id="KW-1185">Reference proteome</keyword>
<gene>
    <name evidence="3" type="ORF">ABVK25_001899</name>
</gene>
<dbReference type="InterPro" id="IPR057684">
    <property type="entry name" value="DUF7924"/>
</dbReference>
<evidence type="ECO:0000256" key="1">
    <source>
        <dbReference type="SAM" id="MobiDB-lite"/>
    </source>
</evidence>
<evidence type="ECO:0000313" key="4">
    <source>
        <dbReference type="Proteomes" id="UP001590951"/>
    </source>
</evidence>
<protein>
    <recommendedName>
        <fullName evidence="2">DUF7924 domain-containing protein</fullName>
    </recommendedName>
</protein>
<comment type="caution">
    <text evidence="3">The sequence shown here is derived from an EMBL/GenBank/DDBJ whole genome shotgun (WGS) entry which is preliminary data.</text>
</comment>
<dbReference type="Proteomes" id="UP001590951">
    <property type="component" value="Unassembled WGS sequence"/>
</dbReference>
<evidence type="ECO:0000259" key="2">
    <source>
        <dbReference type="Pfam" id="PF25545"/>
    </source>
</evidence>
<reference evidence="3 4" key="1">
    <citation type="submission" date="2024-09" db="EMBL/GenBank/DDBJ databases">
        <title>Rethinking Asexuality: The Enigmatic Case of Functional Sexual Genes in Lepraria (Stereocaulaceae).</title>
        <authorList>
            <person name="Doellman M."/>
            <person name="Sun Y."/>
            <person name="Barcenas-Pena A."/>
            <person name="Lumbsch H.T."/>
            <person name="Grewe F."/>
        </authorList>
    </citation>
    <scope>NUCLEOTIDE SEQUENCE [LARGE SCALE GENOMIC DNA]</scope>
    <source>
        <strain evidence="3 4">Grewe 0041</strain>
    </source>
</reference>
<feature type="domain" description="DUF7924" evidence="2">
    <location>
        <begin position="59"/>
        <end position="220"/>
    </location>
</feature>
<accession>A0ABR4BI68</accession>
<evidence type="ECO:0000313" key="3">
    <source>
        <dbReference type="EMBL" id="KAL2057515.1"/>
    </source>
</evidence>
<dbReference type="Pfam" id="PF25545">
    <property type="entry name" value="DUF7924"/>
    <property type="match status" value="1"/>
</dbReference>
<name>A0ABR4BI68_9LECA</name>
<organism evidence="3 4">
    <name type="scientific">Lepraria finkii</name>
    <dbReference type="NCBI Taxonomy" id="1340010"/>
    <lineage>
        <taxon>Eukaryota</taxon>
        <taxon>Fungi</taxon>
        <taxon>Dikarya</taxon>
        <taxon>Ascomycota</taxon>
        <taxon>Pezizomycotina</taxon>
        <taxon>Lecanoromycetes</taxon>
        <taxon>OSLEUM clade</taxon>
        <taxon>Lecanoromycetidae</taxon>
        <taxon>Lecanorales</taxon>
        <taxon>Lecanorineae</taxon>
        <taxon>Stereocaulaceae</taxon>
        <taxon>Lepraria</taxon>
    </lineage>
</organism>